<evidence type="ECO:0000256" key="1">
    <source>
        <dbReference type="ARBA" id="ARBA00022801"/>
    </source>
</evidence>
<dbReference type="CDD" id="cd04859">
    <property type="entry name" value="Prim_Pol"/>
    <property type="match status" value="1"/>
</dbReference>
<proteinExistence type="predicted"/>
<keyword evidence="1" id="KW-0378">Hydrolase</keyword>
<feature type="domain" description="DNA primase/polymerase bifunctional N-terminal" evidence="2">
    <location>
        <begin position="9"/>
        <end position="187"/>
    </location>
</feature>
<name>A0ABT7AAY8_9ACTN</name>
<gene>
    <name evidence="3" type="ORF">NMN56_042420</name>
</gene>
<protein>
    <submittedName>
        <fullName evidence="3">Bifunctional DNA primase/polymerase</fullName>
    </submittedName>
</protein>
<dbReference type="SUPFAM" id="SSF56747">
    <property type="entry name" value="Prim-pol domain"/>
    <property type="match status" value="1"/>
</dbReference>
<dbReference type="InterPro" id="IPR051620">
    <property type="entry name" value="ORF904-like_C"/>
</dbReference>
<keyword evidence="4" id="KW-1185">Reference proteome</keyword>
<evidence type="ECO:0000259" key="2">
    <source>
        <dbReference type="SMART" id="SM00943"/>
    </source>
</evidence>
<dbReference type="PANTHER" id="PTHR35372">
    <property type="entry name" value="ATP BINDING PROTEIN-RELATED"/>
    <property type="match status" value="1"/>
</dbReference>
<accession>A0ABT7AAY8</accession>
<dbReference type="InterPro" id="IPR015330">
    <property type="entry name" value="DNA_primase/pol_bifunc_N"/>
</dbReference>
<dbReference type="RefSeq" id="WP_274046951.1">
    <property type="nucleotide sequence ID" value="NZ_JANCPR020000094.1"/>
</dbReference>
<organism evidence="3 4">
    <name type="scientific">Streptomyces iconiensis</name>
    <dbReference type="NCBI Taxonomy" id="1384038"/>
    <lineage>
        <taxon>Bacteria</taxon>
        <taxon>Bacillati</taxon>
        <taxon>Actinomycetota</taxon>
        <taxon>Actinomycetes</taxon>
        <taxon>Kitasatosporales</taxon>
        <taxon>Streptomycetaceae</taxon>
        <taxon>Streptomyces</taxon>
    </lineage>
</organism>
<dbReference type="SMART" id="SM00943">
    <property type="entry name" value="Prim-Pol"/>
    <property type="match status" value="1"/>
</dbReference>
<evidence type="ECO:0000313" key="3">
    <source>
        <dbReference type="EMBL" id="MDJ1138502.1"/>
    </source>
</evidence>
<evidence type="ECO:0000313" key="4">
    <source>
        <dbReference type="Proteomes" id="UP001214441"/>
    </source>
</evidence>
<comment type="caution">
    <text evidence="3">The sequence shown here is derived from an EMBL/GenBank/DDBJ whole genome shotgun (WGS) entry which is preliminary data.</text>
</comment>
<reference evidence="3 4" key="1">
    <citation type="submission" date="2023-05" db="EMBL/GenBank/DDBJ databases">
        <title>Streptantibioticus silvisoli sp. nov., acidotolerant actinomycetes 1 from pine litter.</title>
        <authorList>
            <person name="Swiecimska M."/>
            <person name="Golinska P."/>
            <person name="Sangal V."/>
            <person name="Wachnowicz B."/>
            <person name="Goodfellow M."/>
        </authorList>
    </citation>
    <scope>NUCLEOTIDE SEQUENCE [LARGE SCALE GENOMIC DNA]</scope>
    <source>
        <strain evidence="3 4">DSM 42109</strain>
    </source>
</reference>
<sequence length="295" mass="31240">MNTDLLNAALAAAERGWPVFPLRPGGKRPAGHSQDRCPHSGRCANGHLTPEQRATTDAELIRAAWTARPYNVGLATGPAGLLVVDLDTLKPTDEEGAPDGATAFLALCERAGQPLPRTRRVRTPSGGQHLYFLAPSGARLKSSAQRLAKRIDTRAWGGYVVAPGSTTPTGTYQVTDPGPVAELPAWLAALLVDRRPAAPAVITPAGDASRVARVALERETARITAAGEGTREHTLFTAARAMGRFVAWGDIPRHVVETAFQAGGETAGLSPAECRSTLRSALNWSIRTARPRETA</sequence>
<dbReference type="PANTHER" id="PTHR35372:SF2">
    <property type="entry name" value="SF3 HELICASE DOMAIN-CONTAINING PROTEIN"/>
    <property type="match status" value="1"/>
</dbReference>
<dbReference type="Proteomes" id="UP001214441">
    <property type="component" value="Unassembled WGS sequence"/>
</dbReference>
<dbReference type="EMBL" id="JANCPR020000094">
    <property type="protein sequence ID" value="MDJ1138502.1"/>
    <property type="molecule type" value="Genomic_DNA"/>
</dbReference>
<dbReference type="Pfam" id="PF09250">
    <property type="entry name" value="Prim-Pol"/>
    <property type="match status" value="1"/>
</dbReference>